<keyword evidence="2" id="KW-0479">Metal-binding</keyword>
<comment type="similarity">
    <text evidence="1">Belongs to the metallo-beta-lactamase superfamily.</text>
</comment>
<accession>A0A964UJP0</accession>
<gene>
    <name evidence="6" type="ORF">GUY60_02140</name>
</gene>
<dbReference type="Gene3D" id="3.60.15.10">
    <property type="entry name" value="Ribonuclease Z/Hydroxyacylglutathione hydrolase-like"/>
    <property type="match status" value="1"/>
</dbReference>
<evidence type="ECO:0000313" key="7">
    <source>
        <dbReference type="Proteomes" id="UP000598297"/>
    </source>
</evidence>
<dbReference type="InterPro" id="IPR036866">
    <property type="entry name" value="RibonucZ/Hydroxyglut_hydro"/>
</dbReference>
<keyword evidence="4" id="KW-0862">Zinc</keyword>
<dbReference type="InterPro" id="IPR001279">
    <property type="entry name" value="Metallo-B-lactamas"/>
</dbReference>
<evidence type="ECO:0000256" key="3">
    <source>
        <dbReference type="ARBA" id="ARBA00022801"/>
    </source>
</evidence>
<feature type="domain" description="Metallo-beta-lactamase" evidence="5">
    <location>
        <begin position="32"/>
        <end position="264"/>
    </location>
</feature>
<reference evidence="6" key="1">
    <citation type="submission" date="2020-01" db="EMBL/GenBank/DDBJ databases">
        <title>Whole-genome analyses of novel actinobacteria.</title>
        <authorList>
            <person name="Sahin N."/>
        </authorList>
    </citation>
    <scope>NUCLEOTIDE SEQUENCE</scope>
    <source>
        <strain evidence="6">YC537</strain>
    </source>
</reference>
<proteinExistence type="inferred from homology"/>
<dbReference type="SMART" id="SM00849">
    <property type="entry name" value="Lactamase_B"/>
    <property type="match status" value="1"/>
</dbReference>
<comment type="caution">
    <text evidence="6">The sequence shown here is derived from an EMBL/GenBank/DDBJ whole genome shotgun (WGS) entry which is preliminary data.</text>
</comment>
<dbReference type="GO" id="GO:0046872">
    <property type="term" value="F:metal ion binding"/>
    <property type="evidence" value="ECO:0007669"/>
    <property type="project" value="UniProtKB-KW"/>
</dbReference>
<dbReference type="EMBL" id="JAAAHS010000007">
    <property type="protein sequence ID" value="NBE50246.1"/>
    <property type="molecule type" value="Genomic_DNA"/>
</dbReference>
<dbReference type="Pfam" id="PF00753">
    <property type="entry name" value="Lactamase_B"/>
    <property type="match status" value="1"/>
</dbReference>
<name>A0A964UJP0_9ACTN</name>
<dbReference type="GO" id="GO:0016787">
    <property type="term" value="F:hydrolase activity"/>
    <property type="evidence" value="ECO:0007669"/>
    <property type="project" value="UniProtKB-KW"/>
</dbReference>
<keyword evidence="3" id="KW-0378">Hydrolase</keyword>
<dbReference type="PANTHER" id="PTHR42978:SF3">
    <property type="entry name" value="BLR3078 PROTEIN"/>
    <property type="match status" value="1"/>
</dbReference>
<evidence type="ECO:0000259" key="5">
    <source>
        <dbReference type="SMART" id="SM00849"/>
    </source>
</evidence>
<dbReference type="OrthoDB" id="3196337at2"/>
<organism evidence="6 7">
    <name type="scientific">Streptomyces boluensis</name>
    <dbReference type="NCBI Taxonomy" id="1775135"/>
    <lineage>
        <taxon>Bacteria</taxon>
        <taxon>Bacillati</taxon>
        <taxon>Actinomycetota</taxon>
        <taxon>Actinomycetes</taxon>
        <taxon>Kitasatosporales</taxon>
        <taxon>Streptomycetaceae</taxon>
        <taxon>Streptomyces</taxon>
    </lineage>
</organism>
<dbReference type="PANTHER" id="PTHR42978">
    <property type="entry name" value="QUORUM-QUENCHING LACTONASE YTNP-RELATED-RELATED"/>
    <property type="match status" value="1"/>
</dbReference>
<dbReference type="SUPFAM" id="SSF56281">
    <property type="entry name" value="Metallo-hydrolase/oxidoreductase"/>
    <property type="match status" value="1"/>
</dbReference>
<evidence type="ECO:0000313" key="6">
    <source>
        <dbReference type="EMBL" id="NBE50246.1"/>
    </source>
</evidence>
<dbReference type="RefSeq" id="WP_161693116.1">
    <property type="nucleotide sequence ID" value="NZ_JAAAHS010000007.1"/>
</dbReference>
<protein>
    <submittedName>
        <fullName evidence="6">MBL fold metallo-hydrolase</fullName>
    </submittedName>
</protein>
<dbReference type="InterPro" id="IPR051013">
    <property type="entry name" value="MBL_superfamily_lactonases"/>
</dbReference>
<evidence type="ECO:0000256" key="4">
    <source>
        <dbReference type="ARBA" id="ARBA00022833"/>
    </source>
</evidence>
<dbReference type="Proteomes" id="UP000598297">
    <property type="component" value="Unassembled WGS sequence"/>
</dbReference>
<sequence length="280" mass="30549">MKVHHLNCGTMRPFGRRLVNGTGSPFRTGEMVCHCLLIETEQGLVLVDSGLGLDDIARPERSLSGRFRAAARPVLDPDETAVRQVAALGYDPADVRHIVLTHLDLDHAGGLPDFPHATVHVLGTELDAALSGRTRGERLRYPTAQRAHGPDWRSYEAGGEPWFGFDAVRQLAGLPPEILLVPLAGHTVGHAGVAVDTGDGWLLHAGDAYFFHGETDPAHPRSTPGLRLFQTLVETERTARLHNQERLLELARTAGDEVAIFSSHDPVELARHRNKPSLTV</sequence>
<dbReference type="CDD" id="cd07742">
    <property type="entry name" value="metallo-hydrolase-like_MBL-fold"/>
    <property type="match status" value="1"/>
</dbReference>
<evidence type="ECO:0000256" key="2">
    <source>
        <dbReference type="ARBA" id="ARBA00022723"/>
    </source>
</evidence>
<keyword evidence="7" id="KW-1185">Reference proteome</keyword>
<evidence type="ECO:0000256" key="1">
    <source>
        <dbReference type="ARBA" id="ARBA00007749"/>
    </source>
</evidence>
<dbReference type="AlphaFoldDB" id="A0A964UJP0"/>